<keyword evidence="1" id="KW-1133">Transmembrane helix</keyword>
<feature type="transmembrane region" description="Helical" evidence="1">
    <location>
        <begin position="47"/>
        <end position="70"/>
    </location>
</feature>
<proteinExistence type="predicted"/>
<keyword evidence="1" id="KW-0812">Transmembrane</keyword>
<dbReference type="RefSeq" id="WP_181738354.1">
    <property type="nucleotide sequence ID" value="NZ_JACEOL010000014.1"/>
</dbReference>
<reference evidence="2 3" key="1">
    <citation type="submission" date="2020-07" db="EMBL/GenBank/DDBJ databases">
        <title>Thermoactinomyces phylogeny.</title>
        <authorList>
            <person name="Dunlap C."/>
        </authorList>
    </citation>
    <scope>NUCLEOTIDE SEQUENCE [LARGE SCALE GENOMIC DNA]</scope>
    <source>
        <strain evidence="2 3">AMNI-1</strain>
    </source>
</reference>
<dbReference type="Proteomes" id="UP000538292">
    <property type="component" value="Unassembled WGS sequence"/>
</dbReference>
<comment type="caution">
    <text evidence="2">The sequence shown here is derived from an EMBL/GenBank/DDBJ whole genome shotgun (WGS) entry which is preliminary data.</text>
</comment>
<evidence type="ECO:0000313" key="2">
    <source>
        <dbReference type="EMBL" id="MBA4601647.1"/>
    </source>
</evidence>
<sequence length="181" mass="20971">MAKPSHRPISEKYYTTLIVALTVLINAVVLFLFFMPKFQGSSHFDLSFLPMLNAVFNSFTTVFLLAALYFIKKKNIRMHRRFIYAAFSSTALFLVSYLTYHAMAPSTHFGGEGWIRPVYYFVLVTHIILAAPTVFLALFTIIRGLHMQVEKHRKIARWTMPIWIYVSITGVLVYLLISPYY</sequence>
<feature type="transmembrane region" description="Helical" evidence="1">
    <location>
        <begin position="82"/>
        <end position="100"/>
    </location>
</feature>
<keyword evidence="3" id="KW-1185">Reference proteome</keyword>
<feature type="transmembrane region" description="Helical" evidence="1">
    <location>
        <begin position="120"/>
        <end position="142"/>
    </location>
</feature>
<feature type="transmembrane region" description="Helical" evidence="1">
    <location>
        <begin position="162"/>
        <end position="180"/>
    </location>
</feature>
<dbReference type="Pfam" id="PF04238">
    <property type="entry name" value="DUF420"/>
    <property type="match status" value="1"/>
</dbReference>
<gene>
    <name evidence="2" type="ORF">H2C83_04790</name>
</gene>
<name>A0A7W1XQX4_9BACL</name>
<feature type="transmembrane region" description="Helical" evidence="1">
    <location>
        <begin position="12"/>
        <end position="35"/>
    </location>
</feature>
<dbReference type="PANTHER" id="PTHR37692:SF1">
    <property type="entry name" value="DUF420 DOMAIN-CONTAINING PROTEIN"/>
    <property type="match status" value="1"/>
</dbReference>
<accession>A0A7W1XQX4</accession>
<organism evidence="2 3">
    <name type="scientific">Thermoactinomyces mirandus</name>
    <dbReference type="NCBI Taxonomy" id="2756294"/>
    <lineage>
        <taxon>Bacteria</taxon>
        <taxon>Bacillati</taxon>
        <taxon>Bacillota</taxon>
        <taxon>Bacilli</taxon>
        <taxon>Bacillales</taxon>
        <taxon>Thermoactinomycetaceae</taxon>
        <taxon>Thermoactinomyces</taxon>
    </lineage>
</organism>
<keyword evidence="1" id="KW-0472">Membrane</keyword>
<dbReference type="InterPro" id="IPR007352">
    <property type="entry name" value="DUF420"/>
</dbReference>
<protein>
    <submittedName>
        <fullName evidence="2">DUF420 domain-containing protein</fullName>
    </submittedName>
</protein>
<evidence type="ECO:0000313" key="3">
    <source>
        <dbReference type="Proteomes" id="UP000538292"/>
    </source>
</evidence>
<evidence type="ECO:0000256" key="1">
    <source>
        <dbReference type="SAM" id="Phobius"/>
    </source>
</evidence>
<dbReference type="PANTHER" id="PTHR37692">
    <property type="entry name" value="HYPOTHETICAL MEMBRANE SPANNING PROTEIN"/>
    <property type="match status" value="1"/>
</dbReference>
<dbReference type="AlphaFoldDB" id="A0A7W1XQX4"/>
<dbReference type="EMBL" id="JACEOL010000014">
    <property type="protein sequence ID" value="MBA4601647.1"/>
    <property type="molecule type" value="Genomic_DNA"/>
</dbReference>